<reference evidence="2" key="1">
    <citation type="submission" date="2021-01" db="EMBL/GenBank/DDBJ databases">
        <title>Whole genome shotgun sequence of Virgisporangium aurantiacum NBRC 16421.</title>
        <authorList>
            <person name="Komaki H."/>
            <person name="Tamura T."/>
        </authorList>
    </citation>
    <scope>NUCLEOTIDE SEQUENCE</scope>
    <source>
        <strain evidence="2">NBRC 16421</strain>
    </source>
</reference>
<dbReference type="RefSeq" id="WP_203988770.1">
    <property type="nucleotide sequence ID" value="NZ_BOPG01000011.1"/>
</dbReference>
<feature type="signal peptide" evidence="1">
    <location>
        <begin position="1"/>
        <end position="31"/>
    </location>
</feature>
<dbReference type="AlphaFoldDB" id="A0A8J3Z2G2"/>
<gene>
    <name evidence="2" type="ORF">Vau01_016210</name>
</gene>
<dbReference type="Gene3D" id="2.80.10.50">
    <property type="match status" value="1"/>
</dbReference>
<keyword evidence="3" id="KW-1185">Reference proteome</keyword>
<comment type="caution">
    <text evidence="2">The sequence shown here is derived from an EMBL/GenBank/DDBJ whole genome shotgun (WGS) entry which is preliminary data.</text>
</comment>
<proteinExistence type="predicted"/>
<dbReference type="Proteomes" id="UP000612585">
    <property type="component" value="Unassembled WGS sequence"/>
</dbReference>
<keyword evidence="1" id="KW-0732">Signal</keyword>
<protein>
    <submittedName>
        <fullName evidence="2">Uncharacterized protein</fullName>
    </submittedName>
</protein>
<name>A0A8J3Z2G2_9ACTN</name>
<dbReference type="SUPFAM" id="SSF50405">
    <property type="entry name" value="Actin-crosslinking proteins"/>
    <property type="match status" value="1"/>
</dbReference>
<sequence>MQTRVSMQARLAAALVAAAAMIVPLAGPAAADSRPRRVADAQPLKLDAADQCRERYIDGHGGGFHAGRTVAAEFLYGGSNKGMLRARSYGGQGDWERAVICRNAATGLYYLQYWFDRDQRFYFVSVEVNYAGDLNGMLRARATSVGPWELFFAARHPVSIEDPGNYLGVYTLRSYQNGKYVSHESGYPGDTADVLRARADTPGEWEGFWLNLQSW</sequence>
<evidence type="ECO:0000313" key="2">
    <source>
        <dbReference type="EMBL" id="GIJ54105.1"/>
    </source>
</evidence>
<dbReference type="InterPro" id="IPR008999">
    <property type="entry name" value="Actin-crosslinking"/>
</dbReference>
<dbReference type="CDD" id="cd00257">
    <property type="entry name" value="beta-trefoil_FSCN-like"/>
    <property type="match status" value="1"/>
</dbReference>
<accession>A0A8J3Z2G2</accession>
<organism evidence="2 3">
    <name type="scientific">Virgisporangium aurantiacum</name>
    <dbReference type="NCBI Taxonomy" id="175570"/>
    <lineage>
        <taxon>Bacteria</taxon>
        <taxon>Bacillati</taxon>
        <taxon>Actinomycetota</taxon>
        <taxon>Actinomycetes</taxon>
        <taxon>Micromonosporales</taxon>
        <taxon>Micromonosporaceae</taxon>
        <taxon>Virgisporangium</taxon>
    </lineage>
</organism>
<evidence type="ECO:0000313" key="3">
    <source>
        <dbReference type="Proteomes" id="UP000612585"/>
    </source>
</evidence>
<dbReference type="EMBL" id="BOPG01000011">
    <property type="protein sequence ID" value="GIJ54105.1"/>
    <property type="molecule type" value="Genomic_DNA"/>
</dbReference>
<evidence type="ECO:0000256" key="1">
    <source>
        <dbReference type="SAM" id="SignalP"/>
    </source>
</evidence>
<feature type="chain" id="PRO_5035275615" evidence="1">
    <location>
        <begin position="32"/>
        <end position="215"/>
    </location>
</feature>